<protein>
    <submittedName>
        <fullName evidence="2">Uncharacterized protein</fullName>
    </submittedName>
</protein>
<evidence type="ECO:0000313" key="2">
    <source>
        <dbReference type="EMBL" id="JAD89742.1"/>
    </source>
</evidence>
<sequence length="49" mass="5140">MAYAGAGGSRRGSRGGQCKAMVSESRPSTLTATQGRSQRLARTRADLVK</sequence>
<organism evidence="2">
    <name type="scientific">Arundo donax</name>
    <name type="common">Giant reed</name>
    <name type="synonym">Donax arundinaceus</name>
    <dbReference type="NCBI Taxonomy" id="35708"/>
    <lineage>
        <taxon>Eukaryota</taxon>
        <taxon>Viridiplantae</taxon>
        <taxon>Streptophyta</taxon>
        <taxon>Embryophyta</taxon>
        <taxon>Tracheophyta</taxon>
        <taxon>Spermatophyta</taxon>
        <taxon>Magnoliopsida</taxon>
        <taxon>Liliopsida</taxon>
        <taxon>Poales</taxon>
        <taxon>Poaceae</taxon>
        <taxon>PACMAD clade</taxon>
        <taxon>Arundinoideae</taxon>
        <taxon>Arundineae</taxon>
        <taxon>Arundo</taxon>
    </lineage>
</organism>
<reference evidence="2" key="2">
    <citation type="journal article" date="2015" name="Data Brief">
        <title>Shoot transcriptome of the giant reed, Arundo donax.</title>
        <authorList>
            <person name="Barrero R.A."/>
            <person name="Guerrero F.D."/>
            <person name="Moolhuijzen P."/>
            <person name="Goolsby J.A."/>
            <person name="Tidwell J."/>
            <person name="Bellgard S.E."/>
            <person name="Bellgard M.I."/>
        </authorList>
    </citation>
    <scope>NUCLEOTIDE SEQUENCE</scope>
    <source>
        <tissue evidence="2">Shoot tissue taken approximately 20 cm above the soil surface</tissue>
    </source>
</reference>
<feature type="compositionally biased region" description="Gly residues" evidence="1">
    <location>
        <begin position="1"/>
        <end position="10"/>
    </location>
</feature>
<feature type="region of interest" description="Disordered" evidence="1">
    <location>
        <begin position="1"/>
        <end position="49"/>
    </location>
</feature>
<feature type="compositionally biased region" description="Polar residues" evidence="1">
    <location>
        <begin position="25"/>
        <end position="37"/>
    </location>
</feature>
<dbReference type="AlphaFoldDB" id="A0A0A9E170"/>
<proteinExistence type="predicted"/>
<name>A0A0A9E170_ARUDO</name>
<accession>A0A0A9E170</accession>
<dbReference type="EMBL" id="GBRH01208153">
    <property type="protein sequence ID" value="JAD89742.1"/>
    <property type="molecule type" value="Transcribed_RNA"/>
</dbReference>
<reference evidence="2" key="1">
    <citation type="submission" date="2014-09" db="EMBL/GenBank/DDBJ databases">
        <authorList>
            <person name="Magalhaes I.L.F."/>
            <person name="Oliveira U."/>
            <person name="Santos F.R."/>
            <person name="Vidigal T.H.D.A."/>
            <person name="Brescovit A.D."/>
            <person name="Santos A.J."/>
        </authorList>
    </citation>
    <scope>NUCLEOTIDE SEQUENCE</scope>
    <source>
        <tissue evidence="2">Shoot tissue taken approximately 20 cm above the soil surface</tissue>
    </source>
</reference>
<evidence type="ECO:0000256" key="1">
    <source>
        <dbReference type="SAM" id="MobiDB-lite"/>
    </source>
</evidence>